<dbReference type="Proteomes" id="UP001383192">
    <property type="component" value="Unassembled WGS sequence"/>
</dbReference>
<dbReference type="InterPro" id="IPR011009">
    <property type="entry name" value="Kinase-like_dom_sf"/>
</dbReference>
<evidence type="ECO:0000259" key="2">
    <source>
        <dbReference type="PROSITE" id="PS50011"/>
    </source>
</evidence>
<organism evidence="3 4">
    <name type="scientific">Paramarasmius palmivorus</name>
    <dbReference type="NCBI Taxonomy" id="297713"/>
    <lineage>
        <taxon>Eukaryota</taxon>
        <taxon>Fungi</taxon>
        <taxon>Dikarya</taxon>
        <taxon>Basidiomycota</taxon>
        <taxon>Agaricomycotina</taxon>
        <taxon>Agaricomycetes</taxon>
        <taxon>Agaricomycetidae</taxon>
        <taxon>Agaricales</taxon>
        <taxon>Marasmiineae</taxon>
        <taxon>Marasmiaceae</taxon>
        <taxon>Paramarasmius</taxon>
    </lineage>
</organism>
<evidence type="ECO:0000256" key="1">
    <source>
        <dbReference type="SAM" id="MobiDB-lite"/>
    </source>
</evidence>
<feature type="compositionally biased region" description="Basic residues" evidence="1">
    <location>
        <begin position="467"/>
        <end position="480"/>
    </location>
</feature>
<keyword evidence="3" id="KW-0371">Homeobox</keyword>
<dbReference type="InterPro" id="IPR051681">
    <property type="entry name" value="Ser/Thr_Kinases-Pseudokinases"/>
</dbReference>
<feature type="domain" description="Protein kinase" evidence="2">
    <location>
        <begin position="191"/>
        <end position="434"/>
    </location>
</feature>
<dbReference type="Pfam" id="PF07714">
    <property type="entry name" value="PK_Tyr_Ser-Thr"/>
    <property type="match status" value="1"/>
</dbReference>
<protein>
    <submittedName>
        <fullName evidence="3">Homeobox protein tos8</fullName>
    </submittedName>
</protein>
<dbReference type="AlphaFoldDB" id="A0AAW0B7K6"/>
<dbReference type="GO" id="GO:0004674">
    <property type="term" value="F:protein serine/threonine kinase activity"/>
    <property type="evidence" value="ECO:0007669"/>
    <property type="project" value="TreeGrafter"/>
</dbReference>
<keyword evidence="4" id="KW-1185">Reference proteome</keyword>
<reference evidence="3 4" key="1">
    <citation type="submission" date="2024-01" db="EMBL/GenBank/DDBJ databases">
        <title>A draft genome for a cacao thread blight-causing isolate of Paramarasmius palmivorus.</title>
        <authorList>
            <person name="Baruah I.K."/>
            <person name="Bukari Y."/>
            <person name="Amoako-Attah I."/>
            <person name="Meinhardt L.W."/>
            <person name="Bailey B.A."/>
            <person name="Cohen S.P."/>
        </authorList>
    </citation>
    <scope>NUCLEOTIDE SEQUENCE [LARGE SCALE GENOMIC DNA]</scope>
    <source>
        <strain evidence="3 4">GH-12</strain>
    </source>
</reference>
<gene>
    <name evidence="3" type="primary">TOS8_3</name>
    <name evidence="3" type="ORF">VNI00_017263</name>
</gene>
<dbReference type="InterPro" id="IPR001245">
    <property type="entry name" value="Ser-Thr/Tyr_kinase_cat_dom"/>
</dbReference>
<dbReference type="EMBL" id="JAYKXP010000162">
    <property type="protein sequence ID" value="KAK7021819.1"/>
    <property type="molecule type" value="Genomic_DNA"/>
</dbReference>
<comment type="caution">
    <text evidence="3">The sequence shown here is derived from an EMBL/GenBank/DDBJ whole genome shotgun (WGS) entry which is preliminary data.</text>
</comment>
<name>A0AAW0B7K6_9AGAR</name>
<dbReference type="InterPro" id="IPR000719">
    <property type="entry name" value="Prot_kinase_dom"/>
</dbReference>
<evidence type="ECO:0000313" key="4">
    <source>
        <dbReference type="Proteomes" id="UP001383192"/>
    </source>
</evidence>
<dbReference type="Gene3D" id="1.10.510.10">
    <property type="entry name" value="Transferase(Phosphotransferase) domain 1"/>
    <property type="match status" value="2"/>
</dbReference>
<dbReference type="PROSITE" id="PS50011">
    <property type="entry name" value="PROTEIN_KINASE_DOM"/>
    <property type="match status" value="1"/>
</dbReference>
<sequence>MALYAVYQHTYQYSQETQSQPNHAIQHQEDGGLELLLSLLKEEPNNASKIASTCVSILSKTPHAILSLVERLENPFVKIFHRPSSDVAIVSYPGEIFLCPLSDEARHDAPHFRSSKEMLECLLQKGYAAVLAMESVVVRWAPFVMEMIQHLLDDCRTLSPQIRRACIQSLLYLNKQYGTIHQSIYLRGVAKEGSHPVSGGGFADIWRGRLYASQVCLKVLRVFMDSFNENKLLKDLSSEILIWRQLRHPHILKFLGIDEELFKPSFCIVSPWMHNGTLISFSRTKSHSLERKVEMANILVSANENCCLGDFGLSTFENNSRVYQSTSQAALRGSVPWLAPELVNPDDMETESRTTRDIYAFGCTIFEIISGNAPFAEKKLDVQIMIDVLKGLRPQRPDLCPDWLWNLVKTCWAEDISQRPTASQITELLCRDRMNARIGITPERDEGCATGTIKPHVAQAQGLKKRRRRTLAGNPRKTRTFPKEANQDKIQDTEARDTTTDDLLEVRDMGLQSDIWTGKKRRLELNEGETGIFGLHRANVESVAFIGLAVAGSALVTRHQTHGERRH</sequence>
<accession>A0AAW0B7K6</accession>
<dbReference type="GO" id="GO:0003677">
    <property type="term" value="F:DNA binding"/>
    <property type="evidence" value="ECO:0007669"/>
    <property type="project" value="UniProtKB-KW"/>
</dbReference>
<keyword evidence="3" id="KW-0238">DNA-binding</keyword>
<dbReference type="PANTHER" id="PTHR44329">
    <property type="entry name" value="SERINE/THREONINE-PROTEIN KINASE TNNI3K-RELATED"/>
    <property type="match status" value="1"/>
</dbReference>
<dbReference type="SUPFAM" id="SSF56112">
    <property type="entry name" value="Protein kinase-like (PK-like)"/>
    <property type="match status" value="1"/>
</dbReference>
<proteinExistence type="predicted"/>
<dbReference type="GO" id="GO:0005524">
    <property type="term" value="F:ATP binding"/>
    <property type="evidence" value="ECO:0007669"/>
    <property type="project" value="InterPro"/>
</dbReference>
<evidence type="ECO:0000313" key="3">
    <source>
        <dbReference type="EMBL" id="KAK7021819.1"/>
    </source>
</evidence>
<feature type="region of interest" description="Disordered" evidence="1">
    <location>
        <begin position="467"/>
        <end position="486"/>
    </location>
</feature>